<evidence type="ECO:0000256" key="1">
    <source>
        <dbReference type="SAM" id="MobiDB-lite"/>
    </source>
</evidence>
<dbReference type="KEGG" id="cmag:CBW24_01280"/>
<keyword evidence="3" id="KW-1185">Reference proteome</keyword>
<organism evidence="2 3">
    <name type="scientific">Pacificitalea manganoxidans</name>
    <dbReference type="NCBI Taxonomy" id="1411902"/>
    <lineage>
        <taxon>Bacteria</taxon>
        <taxon>Pseudomonadati</taxon>
        <taxon>Pseudomonadota</taxon>
        <taxon>Alphaproteobacteria</taxon>
        <taxon>Rhodobacterales</taxon>
        <taxon>Paracoccaceae</taxon>
        <taxon>Pacificitalea</taxon>
    </lineage>
</organism>
<dbReference type="InterPro" id="IPR046171">
    <property type="entry name" value="DUF6173"/>
</dbReference>
<dbReference type="Pfam" id="PF19670">
    <property type="entry name" value="DUF6173"/>
    <property type="match status" value="1"/>
</dbReference>
<accession>A0A291LVQ0</accession>
<reference evidence="2 3" key="1">
    <citation type="submission" date="2017-05" db="EMBL/GenBank/DDBJ databases">
        <title>Comparative genomic and metabolic analysis of manganese-oxidizing mechanisms in Celeribater manganoxidans DY25T: its adaption to the environment of polymetallic nodule.</title>
        <authorList>
            <person name="Wang X."/>
        </authorList>
    </citation>
    <scope>NUCLEOTIDE SEQUENCE [LARGE SCALE GENOMIC DNA]</scope>
    <source>
        <strain evidence="2 3">DY25</strain>
    </source>
</reference>
<proteinExistence type="predicted"/>
<feature type="compositionally biased region" description="Basic and acidic residues" evidence="1">
    <location>
        <begin position="159"/>
        <end position="173"/>
    </location>
</feature>
<feature type="compositionally biased region" description="Basic and acidic residues" evidence="1">
    <location>
        <begin position="28"/>
        <end position="45"/>
    </location>
</feature>
<feature type="region of interest" description="Disordered" evidence="1">
    <location>
        <begin position="28"/>
        <end position="63"/>
    </location>
</feature>
<evidence type="ECO:0000313" key="2">
    <source>
        <dbReference type="EMBL" id="ATI40772.1"/>
    </source>
</evidence>
<dbReference type="OrthoDB" id="7202559at2"/>
<evidence type="ECO:0000313" key="3">
    <source>
        <dbReference type="Proteomes" id="UP000219050"/>
    </source>
</evidence>
<protein>
    <submittedName>
        <fullName evidence="2">Uncharacterized protein</fullName>
    </submittedName>
</protein>
<dbReference type="RefSeq" id="WP_097372421.1">
    <property type="nucleotide sequence ID" value="NZ_CP021404.1"/>
</dbReference>
<dbReference type="EMBL" id="CP021404">
    <property type="protein sequence ID" value="ATI40772.1"/>
    <property type="molecule type" value="Genomic_DNA"/>
</dbReference>
<name>A0A291LVQ0_9RHOB</name>
<gene>
    <name evidence="2" type="ORF">CBW24_01280</name>
</gene>
<sequence length="183" mass="19963">MTDTPNGPASNPRASDLDIATTAEAHEADAMPRAHAIHADPDARPTAEQQALPARMAEPAQKKSPAQWAYERLILYIKNFEEQLDDSQEIAMGFTGGQMGVLKIEGMGYFDPDIVTFYGSEPGGARTQLIQHVSQLNVMLRALPKPGEAEKPRRIGFRLARELQDDDTPHADTVEPAQTGDTA</sequence>
<dbReference type="Proteomes" id="UP000219050">
    <property type="component" value="Chromosome"/>
</dbReference>
<feature type="region of interest" description="Disordered" evidence="1">
    <location>
        <begin position="159"/>
        <end position="183"/>
    </location>
</feature>
<dbReference type="AlphaFoldDB" id="A0A291LVQ0"/>